<proteinExistence type="predicted"/>
<evidence type="ECO:0000313" key="3">
    <source>
        <dbReference type="Proteomes" id="UP000187735"/>
    </source>
</evidence>
<feature type="transmembrane region" description="Helical" evidence="1">
    <location>
        <begin position="78"/>
        <end position="97"/>
    </location>
</feature>
<protein>
    <recommendedName>
        <fullName evidence="4">DUF304 domain-containing protein</fullName>
    </recommendedName>
</protein>
<reference evidence="2 3" key="1">
    <citation type="journal article" date="2016" name="Front. Microbiol.">
        <title>Fuerstia marisgermanicae gen. nov., sp. nov., an Unusual Member of the Phylum Planctomycetes from the German Wadden Sea.</title>
        <authorList>
            <person name="Kohn T."/>
            <person name="Heuer A."/>
            <person name="Jogler M."/>
            <person name="Vollmers J."/>
            <person name="Boedeker C."/>
            <person name="Bunk B."/>
            <person name="Rast P."/>
            <person name="Borchert D."/>
            <person name="Glockner I."/>
            <person name="Freese H.M."/>
            <person name="Klenk H.P."/>
            <person name="Overmann J."/>
            <person name="Kaster A.K."/>
            <person name="Rohde M."/>
            <person name="Wiegand S."/>
            <person name="Jogler C."/>
        </authorList>
    </citation>
    <scope>NUCLEOTIDE SEQUENCE [LARGE SCALE GENOMIC DNA]</scope>
    <source>
        <strain evidence="2 3">NH11</strain>
    </source>
</reference>
<dbReference type="OrthoDB" id="289073at2"/>
<dbReference type="EMBL" id="CP017641">
    <property type="protein sequence ID" value="APZ92711.1"/>
    <property type="molecule type" value="Genomic_DNA"/>
</dbReference>
<name>A0A1P8WF92_9PLAN</name>
<dbReference type="Proteomes" id="UP000187735">
    <property type="component" value="Chromosome"/>
</dbReference>
<keyword evidence="1" id="KW-0472">Membrane</keyword>
<sequence>MLDVTISRKLNDAIESELQPGETVSFIETPQPRFFTAASTGAFFFAIPWTLFAIFWIAGASGFKVPDFNNGFDLFPLFGIPFVLIGLAMLSAPIWAYRNAFKSVYVITDRRAITIVGGFRTTVRSFFPDDLDGMHRSERSDGSGDVIIGRTTRRDSDGDLHRTAYGFLGVADAKATEDRLRVLASSKSRYPRDDG</sequence>
<gene>
    <name evidence="2" type="ORF">Fuma_02323</name>
</gene>
<keyword evidence="1" id="KW-0812">Transmembrane</keyword>
<accession>A0A1P8WF92</accession>
<dbReference type="AlphaFoldDB" id="A0A1P8WF92"/>
<evidence type="ECO:0000256" key="1">
    <source>
        <dbReference type="SAM" id="Phobius"/>
    </source>
</evidence>
<evidence type="ECO:0008006" key="4">
    <source>
        <dbReference type="Google" id="ProtNLM"/>
    </source>
</evidence>
<keyword evidence="1" id="KW-1133">Transmembrane helix</keyword>
<evidence type="ECO:0000313" key="2">
    <source>
        <dbReference type="EMBL" id="APZ92711.1"/>
    </source>
</evidence>
<dbReference type="KEGG" id="fmr:Fuma_02323"/>
<keyword evidence="3" id="KW-1185">Reference proteome</keyword>
<dbReference type="RefSeq" id="WP_077024298.1">
    <property type="nucleotide sequence ID" value="NZ_CP017641.1"/>
</dbReference>
<organism evidence="2 3">
    <name type="scientific">Fuerstiella marisgermanici</name>
    <dbReference type="NCBI Taxonomy" id="1891926"/>
    <lineage>
        <taxon>Bacteria</taxon>
        <taxon>Pseudomonadati</taxon>
        <taxon>Planctomycetota</taxon>
        <taxon>Planctomycetia</taxon>
        <taxon>Planctomycetales</taxon>
        <taxon>Planctomycetaceae</taxon>
        <taxon>Fuerstiella</taxon>
    </lineage>
</organism>
<feature type="transmembrane region" description="Helical" evidence="1">
    <location>
        <begin position="34"/>
        <end position="58"/>
    </location>
</feature>